<dbReference type="eggNOG" id="ENOG50333CQ">
    <property type="taxonomic scope" value="Bacteria"/>
</dbReference>
<evidence type="ECO:0008006" key="3">
    <source>
        <dbReference type="Google" id="ProtNLM"/>
    </source>
</evidence>
<evidence type="ECO:0000313" key="1">
    <source>
        <dbReference type="EMBL" id="KCV83611.1"/>
    </source>
</evidence>
<proteinExistence type="predicted"/>
<gene>
    <name evidence="1" type="ORF">ATO10_02585</name>
</gene>
<name>A0A058ZRZ3_9RHOB</name>
<dbReference type="AlphaFoldDB" id="A0A058ZRZ3"/>
<sequence length="233" mass="26893">MRGQVVAQTLETRTLPRVVAVGFNKCGTRGLGQLFAAAGHPMVHNKLRGKFKVSHSIGRLMRDNLAAGRKVFDGAQEYTFYCDLIYTTPKAAYDGASAYREILRDYPDTILLLNTRDRESWIKSRLRHGHGHFAKVQMQAHGVTTESEICDIWRSEWDAHHRQLTDFMADKSDQLIVFDIQKDKIEDLIARLPGYGLDAKHWQDIGRSRDRKMHPLKAWVKRQLALHKPRLYR</sequence>
<dbReference type="SUPFAM" id="SSF52540">
    <property type="entry name" value="P-loop containing nucleoside triphosphate hydrolases"/>
    <property type="match status" value="1"/>
</dbReference>
<dbReference type="RefSeq" id="WP_035247595.1">
    <property type="nucleotide sequence ID" value="NZ_AQQY01000001.1"/>
</dbReference>
<dbReference type="OrthoDB" id="7976614at2"/>
<dbReference type="InterPro" id="IPR040632">
    <property type="entry name" value="Sulfotransfer_4"/>
</dbReference>
<dbReference type="Gene3D" id="3.40.50.300">
    <property type="entry name" value="P-loop containing nucleotide triphosphate hydrolases"/>
    <property type="match status" value="1"/>
</dbReference>
<accession>A0A058ZRZ3</accession>
<dbReference type="EMBL" id="AQQY01000001">
    <property type="protein sequence ID" value="KCV83611.1"/>
    <property type="molecule type" value="Genomic_DNA"/>
</dbReference>
<organism evidence="1 2">
    <name type="scientific">Actibacterium atlanticum</name>
    <dbReference type="NCBI Taxonomy" id="1461693"/>
    <lineage>
        <taxon>Bacteria</taxon>
        <taxon>Pseudomonadati</taxon>
        <taxon>Pseudomonadota</taxon>
        <taxon>Alphaproteobacteria</taxon>
        <taxon>Rhodobacterales</taxon>
        <taxon>Roseobacteraceae</taxon>
        <taxon>Actibacterium</taxon>
    </lineage>
</organism>
<dbReference type="Pfam" id="PF17784">
    <property type="entry name" value="Sulfotransfer_4"/>
    <property type="match status" value="1"/>
</dbReference>
<dbReference type="STRING" id="1461693.ATO10_02585"/>
<reference evidence="1 2" key="1">
    <citation type="submission" date="2013-04" db="EMBL/GenBank/DDBJ databases">
        <title>Shimia sp. 22II-S11-Z10 Genome Sequencing.</title>
        <authorList>
            <person name="Lai Q."/>
            <person name="Li G."/>
            <person name="Shao Z."/>
        </authorList>
    </citation>
    <scope>NUCLEOTIDE SEQUENCE [LARGE SCALE GENOMIC DNA]</scope>
    <source>
        <strain evidence="2">22II-S11-Z10</strain>
    </source>
</reference>
<dbReference type="Proteomes" id="UP000024836">
    <property type="component" value="Unassembled WGS sequence"/>
</dbReference>
<protein>
    <recommendedName>
        <fullName evidence="3">Sulfotransferase family protein</fullName>
    </recommendedName>
</protein>
<keyword evidence="2" id="KW-1185">Reference proteome</keyword>
<dbReference type="InterPro" id="IPR027417">
    <property type="entry name" value="P-loop_NTPase"/>
</dbReference>
<evidence type="ECO:0000313" key="2">
    <source>
        <dbReference type="Proteomes" id="UP000024836"/>
    </source>
</evidence>
<comment type="caution">
    <text evidence="1">The sequence shown here is derived from an EMBL/GenBank/DDBJ whole genome shotgun (WGS) entry which is preliminary data.</text>
</comment>